<keyword evidence="2" id="KW-0808">Transferase</keyword>
<dbReference type="Gene3D" id="3.40.1190.20">
    <property type="match status" value="1"/>
</dbReference>
<dbReference type="GO" id="GO:0042840">
    <property type="term" value="P:D-glucuronate catabolic process"/>
    <property type="evidence" value="ECO:0007669"/>
    <property type="project" value="TreeGrafter"/>
</dbReference>
<feature type="domain" description="Carbohydrate kinase PfkB" evidence="4">
    <location>
        <begin position="1"/>
        <end position="299"/>
    </location>
</feature>
<evidence type="ECO:0000313" key="5">
    <source>
        <dbReference type="EMBL" id="SHH63750.1"/>
    </source>
</evidence>
<proteinExistence type="inferred from homology"/>
<evidence type="ECO:0000259" key="4">
    <source>
        <dbReference type="Pfam" id="PF00294"/>
    </source>
</evidence>
<dbReference type="GO" id="GO:0008673">
    <property type="term" value="F:2-dehydro-3-deoxygluconokinase activity"/>
    <property type="evidence" value="ECO:0007669"/>
    <property type="project" value="TreeGrafter"/>
</dbReference>
<sequence length="309" mass="34441">MLRIVCIGECMAELAESSLSNTYSLGFAGDTYNAAVYCKRILRDRAVVAYLTAVGSDPLSTKMLDHFRLEEIDRRWVRIKAGKQAGLYFIENDVHGERSFYYYRSDSAARRMFAEATAETLVNELTAFDLIYLSGITLAILDSAERQVLYDALQRLADGRIIAFDPNYRSVLWPSAEEARQASKIMGKTATIVLTGSDDETTLWHNDERRRMIDRWLSWGCQEVVVKDGVAGCLIAYRGEVLHVPVLRKCVPVDTTGAGDSFCAAYLCGRLQGLAPRQAGERGHRLAQRVVMHKGGVIPRDATELSEGT</sequence>
<name>A0A1M5ULE7_9BACT</name>
<reference evidence="5 6" key="1">
    <citation type="submission" date="2016-11" db="EMBL/GenBank/DDBJ databases">
        <authorList>
            <person name="Jaros S."/>
            <person name="Januszkiewicz K."/>
            <person name="Wedrychowicz H."/>
        </authorList>
    </citation>
    <scope>NUCLEOTIDE SEQUENCE [LARGE SCALE GENOMIC DNA]</scope>
    <source>
        <strain evidence="5 6">DSM 9705</strain>
    </source>
</reference>
<dbReference type="EMBL" id="FQXS01000005">
    <property type="protein sequence ID" value="SHH63750.1"/>
    <property type="molecule type" value="Genomic_DNA"/>
</dbReference>
<dbReference type="CDD" id="cd01166">
    <property type="entry name" value="KdgK"/>
    <property type="match status" value="1"/>
</dbReference>
<dbReference type="PROSITE" id="PS00584">
    <property type="entry name" value="PFKB_KINASES_2"/>
    <property type="match status" value="1"/>
</dbReference>
<dbReference type="OrthoDB" id="9792663at2"/>
<dbReference type="AlphaFoldDB" id="A0A1M5ULE7"/>
<keyword evidence="6" id="KW-1185">Reference proteome</keyword>
<dbReference type="RefSeq" id="WP_073374289.1">
    <property type="nucleotide sequence ID" value="NZ_FQXS01000005.1"/>
</dbReference>
<dbReference type="GO" id="GO:0019698">
    <property type="term" value="P:D-galacturonate catabolic process"/>
    <property type="evidence" value="ECO:0007669"/>
    <property type="project" value="TreeGrafter"/>
</dbReference>
<protein>
    <submittedName>
        <fullName evidence="5">2-dehydro-3-deoxygluconokinase</fullName>
    </submittedName>
</protein>
<evidence type="ECO:0000256" key="3">
    <source>
        <dbReference type="ARBA" id="ARBA00022777"/>
    </source>
</evidence>
<gene>
    <name evidence="5" type="ORF">SAMN02745124_01233</name>
</gene>
<dbReference type="SUPFAM" id="SSF53613">
    <property type="entry name" value="Ribokinase-like"/>
    <property type="match status" value="1"/>
</dbReference>
<dbReference type="InterPro" id="IPR011611">
    <property type="entry name" value="PfkB_dom"/>
</dbReference>
<evidence type="ECO:0000313" key="6">
    <source>
        <dbReference type="Proteomes" id="UP000184139"/>
    </source>
</evidence>
<dbReference type="PANTHER" id="PTHR43085">
    <property type="entry name" value="HEXOKINASE FAMILY MEMBER"/>
    <property type="match status" value="1"/>
</dbReference>
<accession>A0A1M5ULE7</accession>
<dbReference type="InterPro" id="IPR002173">
    <property type="entry name" value="Carboh/pur_kinase_PfkB_CS"/>
</dbReference>
<evidence type="ECO:0000256" key="2">
    <source>
        <dbReference type="ARBA" id="ARBA00022679"/>
    </source>
</evidence>
<dbReference type="GO" id="GO:0006974">
    <property type="term" value="P:DNA damage response"/>
    <property type="evidence" value="ECO:0007669"/>
    <property type="project" value="TreeGrafter"/>
</dbReference>
<dbReference type="PANTHER" id="PTHR43085:SF15">
    <property type="entry name" value="2-DEHYDRO-3-DEOXYGLUCONOKINASE"/>
    <property type="match status" value="1"/>
</dbReference>
<dbReference type="Pfam" id="PF00294">
    <property type="entry name" value="PfkB"/>
    <property type="match status" value="1"/>
</dbReference>
<dbReference type="InterPro" id="IPR029056">
    <property type="entry name" value="Ribokinase-like"/>
</dbReference>
<dbReference type="STRING" id="1121409.SAMN02745124_01233"/>
<dbReference type="GO" id="GO:0005829">
    <property type="term" value="C:cytosol"/>
    <property type="evidence" value="ECO:0007669"/>
    <property type="project" value="TreeGrafter"/>
</dbReference>
<dbReference type="InterPro" id="IPR050306">
    <property type="entry name" value="PfkB_Carbo_kinase"/>
</dbReference>
<dbReference type="Proteomes" id="UP000184139">
    <property type="component" value="Unassembled WGS sequence"/>
</dbReference>
<comment type="similarity">
    <text evidence="1">Belongs to the carbohydrate kinase PfkB family.</text>
</comment>
<keyword evidence="3 5" id="KW-0418">Kinase</keyword>
<evidence type="ECO:0000256" key="1">
    <source>
        <dbReference type="ARBA" id="ARBA00010688"/>
    </source>
</evidence>
<organism evidence="5 6">
    <name type="scientific">Desulfofustis glycolicus DSM 9705</name>
    <dbReference type="NCBI Taxonomy" id="1121409"/>
    <lineage>
        <taxon>Bacteria</taxon>
        <taxon>Pseudomonadati</taxon>
        <taxon>Thermodesulfobacteriota</taxon>
        <taxon>Desulfobulbia</taxon>
        <taxon>Desulfobulbales</taxon>
        <taxon>Desulfocapsaceae</taxon>
        <taxon>Desulfofustis</taxon>
    </lineage>
</organism>